<evidence type="ECO:0008006" key="3">
    <source>
        <dbReference type="Google" id="ProtNLM"/>
    </source>
</evidence>
<dbReference type="Pfam" id="PF08737">
    <property type="entry name" value="Rgp1"/>
    <property type="match status" value="1"/>
</dbReference>
<reference evidence="1" key="1">
    <citation type="submission" date="2022-12" db="EMBL/GenBank/DDBJ databases">
        <authorList>
            <person name="Webb A."/>
        </authorList>
    </citation>
    <scope>NUCLEOTIDE SEQUENCE</scope>
    <source>
        <strain evidence="1">Pd1</strain>
    </source>
</reference>
<dbReference type="InterPro" id="IPR014848">
    <property type="entry name" value="Rgp1"/>
</dbReference>
<gene>
    <name evidence="1" type="ORF">PDE001_LOCUS5350</name>
</gene>
<name>A0AAV0U8X7_9STRA</name>
<keyword evidence="2" id="KW-1185">Reference proteome</keyword>
<organism evidence="1 2">
    <name type="scientific">Peronospora destructor</name>
    <dbReference type="NCBI Taxonomy" id="86335"/>
    <lineage>
        <taxon>Eukaryota</taxon>
        <taxon>Sar</taxon>
        <taxon>Stramenopiles</taxon>
        <taxon>Oomycota</taxon>
        <taxon>Peronosporomycetes</taxon>
        <taxon>Peronosporales</taxon>
        <taxon>Peronosporaceae</taxon>
        <taxon>Peronospora</taxon>
    </lineage>
</organism>
<dbReference type="EMBL" id="CANTFM010000993">
    <property type="protein sequence ID" value="CAI5733271.1"/>
    <property type="molecule type" value="Genomic_DNA"/>
</dbReference>
<dbReference type="AlphaFoldDB" id="A0AAV0U8X7"/>
<comment type="caution">
    <text evidence="1">The sequence shown here is derived from an EMBL/GenBank/DDBJ whole genome shotgun (WGS) entry which is preliminary data.</text>
</comment>
<accession>A0AAV0U8X7</accession>
<evidence type="ECO:0000313" key="1">
    <source>
        <dbReference type="EMBL" id="CAI5733271.1"/>
    </source>
</evidence>
<sequence>MTIAHVTDSAEGSVLVARLANRYFRPGGIVKGVVRLVSHREMSDACSEIAHVVAQVHGHVIVDSNLLTLPVVHVQSPRSASRNEHQERKEREDVVLALPDVRKFSGGTGTCIFCSTPSVLFSDINIAPTPTELEAASHSDRETGDSVSLAEAAQEETEERCMREFAIALPWNICPTFRGVSAKVFYAVSITAQCAIGGSKSVSVHLPFDVYGSEYFFEAGTIASANHIAARQHKDDDSTTSADKSVETQQVVGDTTRVGRLVSVAPAPVRVRKSSEIAFELRPSLMHGRVETELMQRAQTSIFTIGKDNSHLVRFLLLKQYYQPGEVLLGIFDFTRASIPCYEVSATLCLEEILSSMALDPGRVVQSKVYGSFRERTLGVLQTNARFSIPHDALPTIKTDLVRFQWLLRFEFAAGAPSSPLHGSRNATTPQRQSFQWHVPIIVRPPVTTERNHLANVPHKFYSGSTRVTSLFTASSS</sequence>
<dbReference type="Proteomes" id="UP001162029">
    <property type="component" value="Unassembled WGS sequence"/>
</dbReference>
<proteinExistence type="predicted"/>
<dbReference type="PANTHER" id="PTHR12507">
    <property type="entry name" value="REDUCED GROWTH PHENOTYPE 1 RGP1, YEAST -RELATED"/>
    <property type="match status" value="1"/>
</dbReference>
<protein>
    <recommendedName>
        <fullName evidence="3">Rgp1</fullName>
    </recommendedName>
</protein>
<evidence type="ECO:0000313" key="2">
    <source>
        <dbReference type="Proteomes" id="UP001162029"/>
    </source>
</evidence>